<dbReference type="GO" id="GO:0003824">
    <property type="term" value="F:catalytic activity"/>
    <property type="evidence" value="ECO:0007669"/>
    <property type="project" value="UniProtKB-KW"/>
</dbReference>
<dbReference type="Gene3D" id="3.30.70.270">
    <property type="match status" value="1"/>
</dbReference>
<evidence type="ECO:0000313" key="3">
    <source>
        <dbReference type="EMBL" id="KAL0427342.1"/>
    </source>
</evidence>
<dbReference type="EMBL" id="JACGWN010000010">
    <property type="protein sequence ID" value="KAL0427342.1"/>
    <property type="molecule type" value="Genomic_DNA"/>
</dbReference>
<dbReference type="InterPro" id="IPR043128">
    <property type="entry name" value="Rev_trsase/Diguanyl_cyclase"/>
</dbReference>
<proteinExistence type="predicted"/>
<sequence>MAKVNPVMCTFGVRGGNFLGYRVSEKGTEANPKKIEAIIQMSSSKTIKDVKKLKGKVAYLARFISKSADKNLPFFKMLRKAKDFQRTSKCGQTLNDLKQYLTIPELLANPKVGETLYLYLAVSDDAVSSVLVREEVGQHKPVYYVRRMLQGTEKKYI</sequence>
<dbReference type="Pfam" id="PF17919">
    <property type="entry name" value="RT_RNaseH_2"/>
    <property type="match status" value="1"/>
</dbReference>
<feature type="domain" description="Reverse transcriptase/retrotransposon-derived protein RNase H-like" evidence="2">
    <location>
        <begin position="87"/>
        <end position="156"/>
    </location>
</feature>
<comment type="caution">
    <text evidence="3">The sequence shown here is derived from an EMBL/GenBank/DDBJ whole genome shotgun (WGS) entry which is preliminary data.</text>
</comment>
<dbReference type="AlphaFoldDB" id="A0AAW2VDQ8"/>
<keyword evidence="1" id="KW-0511">Multifunctional enzyme</keyword>
<reference evidence="3" key="1">
    <citation type="submission" date="2020-06" db="EMBL/GenBank/DDBJ databases">
        <authorList>
            <person name="Li T."/>
            <person name="Hu X."/>
            <person name="Zhang T."/>
            <person name="Song X."/>
            <person name="Zhang H."/>
            <person name="Dai N."/>
            <person name="Sheng W."/>
            <person name="Hou X."/>
            <person name="Wei L."/>
        </authorList>
    </citation>
    <scope>NUCLEOTIDE SEQUENCE</scope>
    <source>
        <strain evidence="3">KEN1</strain>
        <tissue evidence="3">Leaf</tissue>
    </source>
</reference>
<protein>
    <recommendedName>
        <fullName evidence="2">Reverse transcriptase/retrotransposon-derived protein RNase H-like domain-containing protein</fullName>
    </recommendedName>
</protein>
<dbReference type="SUPFAM" id="SSF56672">
    <property type="entry name" value="DNA/RNA polymerases"/>
    <property type="match status" value="1"/>
</dbReference>
<name>A0AAW2VDQ8_9LAMI</name>
<dbReference type="PANTHER" id="PTHR37984:SF5">
    <property type="entry name" value="PROTEIN NYNRIN-LIKE"/>
    <property type="match status" value="1"/>
</dbReference>
<dbReference type="PANTHER" id="PTHR37984">
    <property type="entry name" value="PROTEIN CBG26694"/>
    <property type="match status" value="1"/>
</dbReference>
<reference evidence="3" key="2">
    <citation type="journal article" date="2024" name="Plant">
        <title>Genomic evolution and insights into agronomic trait innovations of Sesamum species.</title>
        <authorList>
            <person name="Miao H."/>
            <person name="Wang L."/>
            <person name="Qu L."/>
            <person name="Liu H."/>
            <person name="Sun Y."/>
            <person name="Le M."/>
            <person name="Wang Q."/>
            <person name="Wei S."/>
            <person name="Zheng Y."/>
            <person name="Lin W."/>
            <person name="Duan Y."/>
            <person name="Cao H."/>
            <person name="Xiong S."/>
            <person name="Wang X."/>
            <person name="Wei L."/>
            <person name="Li C."/>
            <person name="Ma Q."/>
            <person name="Ju M."/>
            <person name="Zhao R."/>
            <person name="Li G."/>
            <person name="Mu C."/>
            <person name="Tian Q."/>
            <person name="Mei H."/>
            <person name="Zhang T."/>
            <person name="Gao T."/>
            <person name="Zhang H."/>
        </authorList>
    </citation>
    <scope>NUCLEOTIDE SEQUENCE</scope>
    <source>
        <strain evidence="3">KEN1</strain>
    </source>
</reference>
<evidence type="ECO:0000256" key="1">
    <source>
        <dbReference type="ARBA" id="ARBA00023268"/>
    </source>
</evidence>
<dbReference type="InterPro" id="IPR050951">
    <property type="entry name" value="Retrovirus_Pol_polyprotein"/>
</dbReference>
<dbReference type="InterPro" id="IPR043502">
    <property type="entry name" value="DNA/RNA_pol_sf"/>
</dbReference>
<accession>A0AAW2VDQ8</accession>
<organism evidence="3">
    <name type="scientific">Sesamum latifolium</name>
    <dbReference type="NCBI Taxonomy" id="2727402"/>
    <lineage>
        <taxon>Eukaryota</taxon>
        <taxon>Viridiplantae</taxon>
        <taxon>Streptophyta</taxon>
        <taxon>Embryophyta</taxon>
        <taxon>Tracheophyta</taxon>
        <taxon>Spermatophyta</taxon>
        <taxon>Magnoliopsida</taxon>
        <taxon>eudicotyledons</taxon>
        <taxon>Gunneridae</taxon>
        <taxon>Pentapetalae</taxon>
        <taxon>asterids</taxon>
        <taxon>lamiids</taxon>
        <taxon>Lamiales</taxon>
        <taxon>Pedaliaceae</taxon>
        <taxon>Sesamum</taxon>
    </lineage>
</organism>
<gene>
    <name evidence="3" type="ORF">Slati_2909000</name>
</gene>
<dbReference type="InterPro" id="IPR041577">
    <property type="entry name" value="RT_RNaseH_2"/>
</dbReference>
<evidence type="ECO:0000259" key="2">
    <source>
        <dbReference type="Pfam" id="PF17919"/>
    </source>
</evidence>